<dbReference type="Proteomes" id="UP000190092">
    <property type="component" value="Unassembled WGS sequence"/>
</dbReference>
<sequence length="74" mass="6840">MKTKVFALILVPLALSVSGCGDNWGQRAVTGGAIGTGAGLAVGALAGWPLLGPALAGAALGAGIGAATTPGGVK</sequence>
<organism evidence="1 2">
    <name type="scientific">Enhydrobacter aerosaccus</name>
    <dbReference type="NCBI Taxonomy" id="225324"/>
    <lineage>
        <taxon>Bacteria</taxon>
        <taxon>Pseudomonadati</taxon>
        <taxon>Pseudomonadota</taxon>
        <taxon>Alphaproteobacteria</taxon>
        <taxon>Hyphomicrobiales</taxon>
        <taxon>Enhydrobacter</taxon>
    </lineage>
</organism>
<evidence type="ECO:0000313" key="2">
    <source>
        <dbReference type="Proteomes" id="UP000190092"/>
    </source>
</evidence>
<name>A0A1T4LSX7_9HYPH</name>
<evidence type="ECO:0008006" key="3">
    <source>
        <dbReference type="Google" id="ProtNLM"/>
    </source>
</evidence>
<keyword evidence="2" id="KW-1185">Reference proteome</keyword>
<reference evidence="2" key="1">
    <citation type="submission" date="2017-02" db="EMBL/GenBank/DDBJ databases">
        <authorList>
            <person name="Varghese N."/>
            <person name="Submissions S."/>
        </authorList>
    </citation>
    <scope>NUCLEOTIDE SEQUENCE [LARGE SCALE GENOMIC DNA]</scope>
    <source>
        <strain evidence="2">ATCC 27094</strain>
    </source>
</reference>
<proteinExistence type="predicted"/>
<evidence type="ECO:0000313" key="1">
    <source>
        <dbReference type="EMBL" id="SJZ57830.1"/>
    </source>
</evidence>
<accession>A0A1T4LSX7</accession>
<dbReference type="AlphaFoldDB" id="A0A1T4LSX7"/>
<gene>
    <name evidence="1" type="ORF">SAMN02745126_01700</name>
</gene>
<dbReference type="RefSeq" id="WP_085933299.1">
    <property type="nucleotide sequence ID" value="NZ_FUWJ01000001.1"/>
</dbReference>
<dbReference type="PROSITE" id="PS51257">
    <property type="entry name" value="PROKAR_LIPOPROTEIN"/>
    <property type="match status" value="1"/>
</dbReference>
<dbReference type="EMBL" id="FUWJ01000001">
    <property type="protein sequence ID" value="SJZ57830.1"/>
    <property type="molecule type" value="Genomic_DNA"/>
</dbReference>
<protein>
    <recommendedName>
        <fullName evidence="3">Glycine zipper</fullName>
    </recommendedName>
</protein>